<reference evidence="11" key="1">
    <citation type="submission" date="2015-12" db="EMBL/GenBank/DDBJ databases">
        <title>De novo transcriptome assembly of four potential Pierce s Disease insect vectors from Arizona vineyards.</title>
        <authorList>
            <person name="Tassone E.E."/>
        </authorList>
    </citation>
    <scope>NUCLEOTIDE SEQUENCE</scope>
</reference>
<dbReference type="SUPFAM" id="SSF52058">
    <property type="entry name" value="L domain-like"/>
    <property type="match status" value="1"/>
</dbReference>
<organism evidence="11">
    <name type="scientific">Clastoptera arizonana</name>
    <name type="common">Arizona spittle bug</name>
    <dbReference type="NCBI Taxonomy" id="38151"/>
    <lineage>
        <taxon>Eukaryota</taxon>
        <taxon>Metazoa</taxon>
        <taxon>Ecdysozoa</taxon>
        <taxon>Arthropoda</taxon>
        <taxon>Hexapoda</taxon>
        <taxon>Insecta</taxon>
        <taxon>Pterygota</taxon>
        <taxon>Neoptera</taxon>
        <taxon>Paraneoptera</taxon>
        <taxon>Hemiptera</taxon>
        <taxon>Auchenorrhyncha</taxon>
        <taxon>Cercopoidea</taxon>
        <taxon>Clastopteridae</taxon>
        <taxon>Clastoptera</taxon>
    </lineage>
</organism>
<keyword evidence="5" id="KW-0433">Leucine-rich repeat</keyword>
<evidence type="ECO:0000259" key="9">
    <source>
        <dbReference type="PROSITE" id="PS50245"/>
    </source>
</evidence>
<dbReference type="SMART" id="SM00365">
    <property type="entry name" value="LRR_SD22"/>
    <property type="match status" value="2"/>
</dbReference>
<dbReference type="PROSITE" id="PS51450">
    <property type="entry name" value="LRR"/>
    <property type="match status" value="1"/>
</dbReference>
<dbReference type="SMART" id="SM01052">
    <property type="entry name" value="CAP_GLY"/>
    <property type="match status" value="1"/>
</dbReference>
<evidence type="ECO:0000313" key="11">
    <source>
        <dbReference type="EMBL" id="JAS36340.1"/>
    </source>
</evidence>
<dbReference type="InterPro" id="IPR044079">
    <property type="entry name" value="Ubl_TBCE"/>
</dbReference>
<evidence type="ECO:0000256" key="2">
    <source>
        <dbReference type="ARBA" id="ARBA00006286"/>
    </source>
</evidence>
<dbReference type="Gene3D" id="3.80.10.10">
    <property type="entry name" value="Ribonuclease Inhibitor"/>
    <property type="match status" value="2"/>
</dbReference>
<protein>
    <recommendedName>
        <fullName evidence="3">Tubulin-specific chaperone E</fullName>
    </recommendedName>
    <alternativeName>
        <fullName evidence="8">Tubulin-folding cofactor E</fullName>
    </alternativeName>
</protein>
<dbReference type="InterPro" id="IPR036859">
    <property type="entry name" value="CAP-Gly_dom_sf"/>
</dbReference>
<sequence>MVNLKIQSDIKISDRISKDNCLGTVMYIGEVPPTKGIWLGIDWDEPTRGKHNGTYDGVQYFVSKYPLSGSFIRPEKAMTGRSLCSAIEERYGCQQFDLPDDERQSLKKSMNAPLLEMVGFEKINQMQSCFSNLAVVGVRDHNVSSAGEPNQLAEMVPNIRDLDLSKNLLPDWQIVAEITRQLPLLKTLNLSENHLNLPDETESFKDAFETLKEILLSRMDYNWNQILYCIEMFPAIEMLMVPCNGITELSSPPSLNKMLLTNLKFLDLECNQIKHWQEINKLGTLPMLETLNLSCNGLEDIILPNDSSLFLSLKTLLLPQNKICKWTDVSELDKLQSLEEIRFTENPVLKDYNVESSRQIIIARISKLKILNRVEITKSEREQSEYDYLKNNGKLWMESQKNEELKTRFLAEHSQYLLLVKKYGPPEESEFAIKPTTLNSKLITVSLCSGGKCIQKKVPKSMLVNSLITLVQRLFNAGQRSPKLVYHSTKNPGIEIEMDNLLKALEFYSIEDGDKIDVLW</sequence>
<evidence type="ECO:0000256" key="8">
    <source>
        <dbReference type="ARBA" id="ARBA00030180"/>
    </source>
</evidence>
<dbReference type="Gene3D" id="2.30.30.190">
    <property type="entry name" value="CAP Gly-rich-like domain"/>
    <property type="match status" value="1"/>
</dbReference>
<dbReference type="CDD" id="cd17044">
    <property type="entry name" value="Ubl_TBCE"/>
    <property type="match status" value="1"/>
</dbReference>
<keyword evidence="4" id="KW-0963">Cytoplasm</keyword>
<dbReference type="GO" id="GO:0007010">
    <property type="term" value="P:cytoskeleton organization"/>
    <property type="evidence" value="ECO:0007669"/>
    <property type="project" value="TreeGrafter"/>
</dbReference>
<keyword evidence="6" id="KW-0677">Repeat</keyword>
<evidence type="ECO:0000256" key="4">
    <source>
        <dbReference type="ARBA" id="ARBA00022490"/>
    </source>
</evidence>
<dbReference type="GO" id="GO:0005737">
    <property type="term" value="C:cytoplasm"/>
    <property type="evidence" value="ECO:0007669"/>
    <property type="project" value="UniProtKB-SubCell"/>
</dbReference>
<evidence type="ECO:0000256" key="7">
    <source>
        <dbReference type="ARBA" id="ARBA00023186"/>
    </source>
</evidence>
<proteinExistence type="inferred from homology"/>
<dbReference type="PROSITE" id="PS50245">
    <property type="entry name" value="CAP_GLY_2"/>
    <property type="match status" value="1"/>
</dbReference>
<dbReference type="AlphaFoldDB" id="A0A1B6EEL5"/>
<dbReference type="PANTHER" id="PTHR18849:SF0">
    <property type="entry name" value="CILIA- AND FLAGELLA-ASSOCIATED PROTEIN 410-RELATED"/>
    <property type="match status" value="1"/>
</dbReference>
<keyword evidence="7" id="KW-0143">Chaperone</keyword>
<name>A0A1B6EEL5_9HEMI</name>
<accession>A0A1B6EEL5</accession>
<dbReference type="Pfam" id="PF01302">
    <property type="entry name" value="CAP_GLY"/>
    <property type="match status" value="1"/>
</dbReference>
<evidence type="ECO:0000256" key="6">
    <source>
        <dbReference type="ARBA" id="ARBA00022737"/>
    </source>
</evidence>
<evidence type="ECO:0000256" key="3">
    <source>
        <dbReference type="ARBA" id="ARBA00015004"/>
    </source>
</evidence>
<dbReference type="InterPro" id="IPR000938">
    <property type="entry name" value="CAP-Gly_domain"/>
</dbReference>
<dbReference type="InterPro" id="IPR029071">
    <property type="entry name" value="Ubiquitin-like_domsf"/>
</dbReference>
<comment type="subcellular location">
    <subcellularLocation>
        <location evidence="1">Cytoplasm</location>
    </subcellularLocation>
</comment>
<comment type="similarity">
    <text evidence="2">Belongs to the TBCE family.</text>
</comment>
<dbReference type="EMBL" id="GEDC01000958">
    <property type="protein sequence ID" value="JAS36340.1"/>
    <property type="molecule type" value="Transcribed_RNA"/>
</dbReference>
<dbReference type="InterPro" id="IPR001611">
    <property type="entry name" value="Leu-rich_rpt"/>
</dbReference>
<dbReference type="PROSITE" id="PS00845">
    <property type="entry name" value="CAP_GLY_1"/>
    <property type="match status" value="1"/>
</dbReference>
<evidence type="ECO:0000256" key="1">
    <source>
        <dbReference type="ARBA" id="ARBA00004496"/>
    </source>
</evidence>
<feature type="domain" description="CAP-Gly" evidence="9">
    <location>
        <begin position="29"/>
        <end position="73"/>
    </location>
</feature>
<dbReference type="EMBL" id="GEDC01020706">
    <property type="protein sequence ID" value="JAS16592.1"/>
    <property type="molecule type" value="Transcribed_RNA"/>
</dbReference>
<gene>
    <name evidence="10" type="ORF">g.9314</name>
    <name evidence="11" type="ORF">g.9315</name>
</gene>
<evidence type="ECO:0000313" key="10">
    <source>
        <dbReference type="EMBL" id="JAS16592.1"/>
    </source>
</evidence>
<evidence type="ECO:0000256" key="5">
    <source>
        <dbReference type="ARBA" id="ARBA00022614"/>
    </source>
</evidence>
<dbReference type="SUPFAM" id="SSF54236">
    <property type="entry name" value="Ubiquitin-like"/>
    <property type="match status" value="1"/>
</dbReference>
<dbReference type="PANTHER" id="PTHR18849">
    <property type="entry name" value="LEUCINE RICH REPEAT PROTEIN"/>
    <property type="match status" value="1"/>
</dbReference>
<dbReference type="Gene3D" id="3.10.20.90">
    <property type="entry name" value="Phosphatidylinositol 3-kinase Catalytic Subunit, Chain A, domain 1"/>
    <property type="match status" value="1"/>
</dbReference>
<dbReference type="InterPro" id="IPR032675">
    <property type="entry name" value="LRR_dom_sf"/>
</dbReference>
<dbReference type="SUPFAM" id="SSF74924">
    <property type="entry name" value="Cap-Gly domain"/>
    <property type="match status" value="1"/>
</dbReference>